<organism evidence="2 3">
    <name type="scientific">Paramecium pentaurelia</name>
    <dbReference type="NCBI Taxonomy" id="43138"/>
    <lineage>
        <taxon>Eukaryota</taxon>
        <taxon>Sar</taxon>
        <taxon>Alveolata</taxon>
        <taxon>Ciliophora</taxon>
        <taxon>Intramacronucleata</taxon>
        <taxon>Oligohymenophorea</taxon>
        <taxon>Peniculida</taxon>
        <taxon>Parameciidae</taxon>
        <taxon>Paramecium</taxon>
    </lineage>
</organism>
<name>A0A8S1S5T5_9CILI</name>
<accession>A0A8S1S5T5</accession>
<evidence type="ECO:0000313" key="2">
    <source>
        <dbReference type="EMBL" id="CAD8134927.1"/>
    </source>
</evidence>
<dbReference type="Proteomes" id="UP000689195">
    <property type="component" value="Unassembled WGS sequence"/>
</dbReference>
<dbReference type="GO" id="GO:0016226">
    <property type="term" value="P:iron-sulfur cluster assembly"/>
    <property type="evidence" value="ECO:0007669"/>
    <property type="project" value="TreeGrafter"/>
</dbReference>
<dbReference type="OrthoDB" id="307238at2759"/>
<gene>
    <name evidence="2" type="ORF">PPENT_87.1.T0030576</name>
</gene>
<dbReference type="GO" id="GO:0097361">
    <property type="term" value="C:cytosolic [4Fe-4S] assembly targeting complex"/>
    <property type="evidence" value="ECO:0007669"/>
    <property type="project" value="TreeGrafter"/>
</dbReference>
<sequence length="281" mass="33653">MSNKLNLNQLMIQINRLHHVMQQYLIKWINMISTFSNDIKIWNFDQGIFKLTTSYQKHTALVICLVYSKHNNYFISGSHDQTIVCWQQINQEEWICSKPYLKNDQFVNCLMLNKQEDQLNSLDKHGNSVESFSFNQSESLMASCGYGEFIIWRKELKINGNQNQQLNYYIYSFINFFLFRIQLFKDITNQIITTFNFIINNSGSLISGHKIQFTNDQQLFWVPLHKYIIDLLVFELEFMNKILIKQSHQLGIMIVMINLIFQQYIIRIEIQYWFDTNVKFI</sequence>
<dbReference type="PANTHER" id="PTHR19920:SF0">
    <property type="entry name" value="CYTOSOLIC IRON-SULFUR PROTEIN ASSEMBLY PROTEIN CIAO1-RELATED"/>
    <property type="match status" value="1"/>
</dbReference>
<dbReference type="SMART" id="SM00320">
    <property type="entry name" value="WD40"/>
    <property type="match status" value="2"/>
</dbReference>
<comment type="caution">
    <text evidence="2">The sequence shown here is derived from an EMBL/GenBank/DDBJ whole genome shotgun (WGS) entry which is preliminary data.</text>
</comment>
<dbReference type="PROSITE" id="PS50294">
    <property type="entry name" value="WD_REPEATS_REGION"/>
    <property type="match status" value="1"/>
</dbReference>
<proteinExistence type="predicted"/>
<evidence type="ECO:0000256" key="1">
    <source>
        <dbReference type="PROSITE-ProRule" id="PRU00221"/>
    </source>
</evidence>
<protein>
    <submittedName>
        <fullName evidence="2">Uncharacterized protein</fullName>
    </submittedName>
</protein>
<dbReference type="InterPro" id="IPR001680">
    <property type="entry name" value="WD40_rpt"/>
</dbReference>
<reference evidence="2" key="1">
    <citation type="submission" date="2021-01" db="EMBL/GenBank/DDBJ databases">
        <authorList>
            <consortium name="Genoscope - CEA"/>
            <person name="William W."/>
        </authorList>
    </citation>
    <scope>NUCLEOTIDE SEQUENCE</scope>
</reference>
<keyword evidence="1" id="KW-0853">WD repeat</keyword>
<dbReference type="AlphaFoldDB" id="A0A8S1S5T5"/>
<keyword evidence="3" id="KW-1185">Reference proteome</keyword>
<dbReference type="EMBL" id="CAJJDO010000003">
    <property type="protein sequence ID" value="CAD8134927.1"/>
    <property type="molecule type" value="Genomic_DNA"/>
</dbReference>
<dbReference type="Pfam" id="PF00400">
    <property type="entry name" value="WD40"/>
    <property type="match status" value="2"/>
</dbReference>
<dbReference type="PANTHER" id="PTHR19920">
    <property type="entry name" value="WD40 PROTEIN CIAO1"/>
    <property type="match status" value="1"/>
</dbReference>
<evidence type="ECO:0000313" key="3">
    <source>
        <dbReference type="Proteomes" id="UP000689195"/>
    </source>
</evidence>
<dbReference type="PROSITE" id="PS50082">
    <property type="entry name" value="WD_REPEATS_2"/>
    <property type="match status" value="1"/>
</dbReference>
<feature type="repeat" description="WD" evidence="1">
    <location>
        <begin position="55"/>
        <end position="87"/>
    </location>
</feature>